<dbReference type="PROSITE" id="PS50188">
    <property type="entry name" value="B302_SPRY"/>
    <property type="match status" value="1"/>
</dbReference>
<dbReference type="Pfam" id="PF00622">
    <property type="entry name" value="SPRY"/>
    <property type="match status" value="1"/>
</dbReference>
<dbReference type="Gene3D" id="3.30.160.60">
    <property type="entry name" value="Classic Zinc Finger"/>
    <property type="match status" value="1"/>
</dbReference>
<gene>
    <name evidence="13" type="ORF">GDO54_008140</name>
</gene>
<evidence type="ECO:0000256" key="8">
    <source>
        <dbReference type="PROSITE-ProRule" id="PRU00024"/>
    </source>
</evidence>
<dbReference type="GO" id="GO:0008270">
    <property type="term" value="F:zinc ion binding"/>
    <property type="evidence" value="ECO:0007669"/>
    <property type="project" value="UniProtKB-KW"/>
</dbReference>
<dbReference type="InterPro" id="IPR013320">
    <property type="entry name" value="ConA-like_dom_sf"/>
</dbReference>
<dbReference type="SMART" id="SM00184">
    <property type="entry name" value="RING"/>
    <property type="match status" value="1"/>
</dbReference>
<dbReference type="InterPro" id="IPR027370">
    <property type="entry name" value="Znf-RING_euk"/>
</dbReference>
<dbReference type="InterPro" id="IPR003879">
    <property type="entry name" value="Butyrophylin_SPRY"/>
</dbReference>
<dbReference type="SUPFAM" id="SSF57850">
    <property type="entry name" value="RING/U-box"/>
    <property type="match status" value="1"/>
</dbReference>
<evidence type="ECO:0000313" key="13">
    <source>
        <dbReference type="EMBL" id="DBA27672.1"/>
    </source>
</evidence>
<evidence type="ECO:0000256" key="1">
    <source>
        <dbReference type="ARBA" id="ARBA00022588"/>
    </source>
</evidence>
<dbReference type="InterPro" id="IPR051051">
    <property type="entry name" value="E3_ubiq-ligase_TRIM/RNF"/>
</dbReference>
<dbReference type="InterPro" id="IPR003877">
    <property type="entry name" value="SPRY_dom"/>
</dbReference>
<dbReference type="EMBL" id="DYDO01000003">
    <property type="protein sequence ID" value="DBA27672.1"/>
    <property type="molecule type" value="Genomic_DNA"/>
</dbReference>
<keyword evidence="5" id="KW-0862">Zinc</keyword>
<keyword evidence="4" id="KW-0833">Ubl conjugation pathway</keyword>
<dbReference type="Gene3D" id="4.10.830.40">
    <property type="match status" value="1"/>
</dbReference>
<dbReference type="InterPro" id="IPR017907">
    <property type="entry name" value="Znf_RING_CS"/>
</dbReference>
<dbReference type="PANTHER" id="PTHR25465:SF41">
    <property type="entry name" value="E3 UBIQUITIN-PROTEIN LIGASE RNF135"/>
    <property type="match status" value="1"/>
</dbReference>
<dbReference type="Gene3D" id="2.60.120.920">
    <property type="match status" value="1"/>
</dbReference>
<keyword evidence="2" id="KW-0479">Metal-binding</keyword>
<dbReference type="SMART" id="SM00502">
    <property type="entry name" value="BBC"/>
    <property type="match status" value="1"/>
</dbReference>
<dbReference type="InterPro" id="IPR000315">
    <property type="entry name" value="Znf_B-box"/>
</dbReference>
<dbReference type="Pfam" id="PF00643">
    <property type="entry name" value="zf-B_box"/>
    <property type="match status" value="1"/>
</dbReference>
<keyword evidence="7 9" id="KW-0175">Coiled coil</keyword>
<keyword evidence="14" id="KW-1185">Reference proteome</keyword>
<evidence type="ECO:0000256" key="2">
    <source>
        <dbReference type="ARBA" id="ARBA00022723"/>
    </source>
</evidence>
<proteinExistence type="predicted"/>
<dbReference type="InterPro" id="IPR001841">
    <property type="entry name" value="Znf_RING"/>
</dbReference>
<comment type="caution">
    <text evidence="13">The sequence shown here is derived from an EMBL/GenBank/DDBJ whole genome shotgun (WGS) entry which is preliminary data.</text>
</comment>
<organism evidence="13 14">
    <name type="scientific">Pyxicephalus adspersus</name>
    <name type="common">African bullfrog</name>
    <dbReference type="NCBI Taxonomy" id="30357"/>
    <lineage>
        <taxon>Eukaryota</taxon>
        <taxon>Metazoa</taxon>
        <taxon>Chordata</taxon>
        <taxon>Craniata</taxon>
        <taxon>Vertebrata</taxon>
        <taxon>Euteleostomi</taxon>
        <taxon>Amphibia</taxon>
        <taxon>Batrachia</taxon>
        <taxon>Anura</taxon>
        <taxon>Neobatrachia</taxon>
        <taxon>Ranoidea</taxon>
        <taxon>Pyxicephalidae</taxon>
        <taxon>Pyxicephalinae</taxon>
        <taxon>Pyxicephalus</taxon>
    </lineage>
</organism>
<accession>A0AAV3AM22</accession>
<dbReference type="InterPro" id="IPR003613">
    <property type="entry name" value="Ubox_domain"/>
</dbReference>
<evidence type="ECO:0000259" key="12">
    <source>
        <dbReference type="PROSITE" id="PS50188"/>
    </source>
</evidence>
<dbReference type="InterPro" id="IPR043136">
    <property type="entry name" value="B30.2/SPRY_sf"/>
</dbReference>
<reference evidence="13" key="1">
    <citation type="thesis" date="2020" institute="ProQuest LLC" country="789 East Eisenhower Parkway, Ann Arbor, MI, USA">
        <title>Comparative Genomics and Chromosome Evolution.</title>
        <authorList>
            <person name="Mudd A.B."/>
        </authorList>
    </citation>
    <scope>NUCLEOTIDE SEQUENCE</scope>
    <source>
        <strain evidence="13">1538</strain>
        <tissue evidence="13">Blood</tissue>
    </source>
</reference>
<dbReference type="InterPro" id="IPR001870">
    <property type="entry name" value="B30.2/SPRY"/>
</dbReference>
<dbReference type="PROSITE" id="PS50119">
    <property type="entry name" value="ZF_BBOX"/>
    <property type="match status" value="1"/>
</dbReference>
<keyword evidence="6" id="KW-0391">Immunity</keyword>
<feature type="domain" description="B box-type" evidence="11">
    <location>
        <begin position="135"/>
        <end position="175"/>
    </location>
</feature>
<evidence type="ECO:0000313" key="14">
    <source>
        <dbReference type="Proteomes" id="UP001181693"/>
    </source>
</evidence>
<name>A0AAV3AM22_PYXAD</name>
<dbReference type="PROSITE" id="PS50089">
    <property type="entry name" value="ZF_RING_2"/>
    <property type="match status" value="1"/>
</dbReference>
<evidence type="ECO:0000256" key="3">
    <source>
        <dbReference type="ARBA" id="ARBA00022771"/>
    </source>
</evidence>
<evidence type="ECO:0000256" key="4">
    <source>
        <dbReference type="ARBA" id="ARBA00022786"/>
    </source>
</evidence>
<evidence type="ECO:0000256" key="7">
    <source>
        <dbReference type="ARBA" id="ARBA00023054"/>
    </source>
</evidence>
<dbReference type="Pfam" id="PF13445">
    <property type="entry name" value="zf-RING_UBOX"/>
    <property type="match status" value="1"/>
</dbReference>
<feature type="coiled-coil region" evidence="9">
    <location>
        <begin position="190"/>
        <end position="242"/>
    </location>
</feature>
<dbReference type="InterPro" id="IPR003649">
    <property type="entry name" value="Bbox_C"/>
</dbReference>
<dbReference type="PROSITE" id="PS00518">
    <property type="entry name" value="ZF_RING_1"/>
    <property type="match status" value="1"/>
</dbReference>
<dbReference type="AlphaFoldDB" id="A0AAV3AM22"/>
<dbReference type="CDD" id="cd19769">
    <property type="entry name" value="Bbox2_TRIM16-like"/>
    <property type="match status" value="1"/>
</dbReference>
<evidence type="ECO:0000256" key="9">
    <source>
        <dbReference type="SAM" id="Coils"/>
    </source>
</evidence>
<dbReference type="Proteomes" id="UP001181693">
    <property type="component" value="Unassembled WGS sequence"/>
</dbReference>
<evidence type="ECO:0000256" key="5">
    <source>
        <dbReference type="ARBA" id="ARBA00022833"/>
    </source>
</evidence>
<dbReference type="Gene3D" id="3.30.40.10">
    <property type="entry name" value="Zinc/RING finger domain, C3HC4 (zinc finger)"/>
    <property type="match status" value="1"/>
</dbReference>
<dbReference type="CDD" id="cd12891">
    <property type="entry name" value="SPRY_PRY_C-I_2"/>
    <property type="match status" value="1"/>
</dbReference>
<dbReference type="SUPFAM" id="SSF49899">
    <property type="entry name" value="Concanavalin A-like lectins/glucanases"/>
    <property type="match status" value="1"/>
</dbReference>
<keyword evidence="1" id="KW-0399">Innate immunity</keyword>
<dbReference type="InterPro" id="IPR013083">
    <property type="entry name" value="Znf_RING/FYVE/PHD"/>
</dbReference>
<dbReference type="GO" id="GO:0016567">
    <property type="term" value="P:protein ubiquitination"/>
    <property type="evidence" value="ECO:0007669"/>
    <property type="project" value="InterPro"/>
</dbReference>
<sequence>MASADLGEDLCCSICLEVYTDPVTLKCGHNFCQECIVCVLDTQEKSGVYTCPDCRQKFVDRSALYKNITLRNIAERFLSAQQAEEDSGTFCTYCTDSKVPAIKCCLHCDALLCNIHLTSHSTGPEHTLSEPSACLKTKKCSVHKKTVKYFCTDDSVCICATCLAGQHRGHRAEPIGEALEKKKTILRNILEKLTPKKVEMEKNLQRLQERRTKVQETAASEMKRVTVLLRDIVNQLEDLEMKMLSEISGQEEKILMLVSGQIQLMETKKDELCRNVSFIEELCYKTDPLKTLQQQLTDYSDTEEEGMEDGERNDQQVYYADNLDEDRISKTLLVGLSDIMTIVKGRLHSQEASGLLLDVATAANNVKISDDLKGVILTKQEEDRPETPLRFHKCQVISKQSFCSGRHYWEVLTSESGGWRFGMTYPSAQSKGDKSALGDNDKSWCMRKFYGTHAVRHHGKDLPLAQNISSQKFRVCLDYEAGQLSFYELGDHIRHLYTFTTTFTEPLHAALYVMGSTAWVRITS</sequence>
<dbReference type="PANTHER" id="PTHR25465">
    <property type="entry name" value="B-BOX DOMAIN CONTAINING"/>
    <property type="match status" value="1"/>
</dbReference>
<dbReference type="SMART" id="SM00336">
    <property type="entry name" value="BBOX"/>
    <property type="match status" value="1"/>
</dbReference>
<evidence type="ECO:0000259" key="10">
    <source>
        <dbReference type="PROSITE" id="PS50089"/>
    </source>
</evidence>
<evidence type="ECO:0000256" key="6">
    <source>
        <dbReference type="ARBA" id="ARBA00022859"/>
    </source>
</evidence>
<dbReference type="GO" id="GO:0004842">
    <property type="term" value="F:ubiquitin-protein transferase activity"/>
    <property type="evidence" value="ECO:0007669"/>
    <property type="project" value="InterPro"/>
</dbReference>
<dbReference type="SMART" id="SM00449">
    <property type="entry name" value="SPRY"/>
    <property type="match status" value="1"/>
</dbReference>
<protein>
    <submittedName>
        <fullName evidence="13">Uncharacterized protein</fullName>
    </submittedName>
</protein>
<keyword evidence="3 8" id="KW-0863">Zinc-finger</keyword>
<dbReference type="SUPFAM" id="SSF57845">
    <property type="entry name" value="B-box zinc-binding domain"/>
    <property type="match status" value="1"/>
</dbReference>
<dbReference type="GO" id="GO:0045087">
    <property type="term" value="P:innate immune response"/>
    <property type="evidence" value="ECO:0007669"/>
    <property type="project" value="UniProtKB-KW"/>
</dbReference>
<feature type="domain" description="B30.2/SPRY" evidence="12">
    <location>
        <begin position="335"/>
        <end position="524"/>
    </location>
</feature>
<feature type="domain" description="RING-type" evidence="10">
    <location>
        <begin position="12"/>
        <end position="55"/>
    </location>
</feature>
<evidence type="ECO:0000259" key="11">
    <source>
        <dbReference type="PROSITE" id="PS50119"/>
    </source>
</evidence>
<dbReference type="SMART" id="SM00504">
    <property type="entry name" value="Ubox"/>
    <property type="match status" value="1"/>
</dbReference>
<dbReference type="PRINTS" id="PR01407">
    <property type="entry name" value="BUTYPHLNCDUF"/>
</dbReference>